<evidence type="ECO:0000256" key="1">
    <source>
        <dbReference type="SAM" id="MobiDB-lite"/>
    </source>
</evidence>
<dbReference type="EMBL" id="JAKOGI010000469">
    <property type="protein sequence ID" value="KAJ8434564.1"/>
    <property type="molecule type" value="Genomic_DNA"/>
</dbReference>
<protein>
    <submittedName>
        <fullName evidence="2">Uncharacterized protein</fullName>
    </submittedName>
</protein>
<proteinExistence type="predicted"/>
<feature type="compositionally biased region" description="Gly residues" evidence="1">
    <location>
        <begin position="165"/>
        <end position="174"/>
    </location>
</feature>
<feature type="compositionally biased region" description="Acidic residues" evidence="1">
    <location>
        <begin position="138"/>
        <end position="154"/>
    </location>
</feature>
<evidence type="ECO:0000313" key="3">
    <source>
        <dbReference type="Proteomes" id="UP001153076"/>
    </source>
</evidence>
<feature type="compositionally biased region" description="Basic residues" evidence="1">
    <location>
        <begin position="11"/>
        <end position="36"/>
    </location>
</feature>
<dbReference type="AlphaFoldDB" id="A0A9Q1QAK9"/>
<feature type="region of interest" description="Disordered" evidence="1">
    <location>
        <begin position="132"/>
        <end position="174"/>
    </location>
</feature>
<evidence type="ECO:0000313" key="2">
    <source>
        <dbReference type="EMBL" id="KAJ8434564.1"/>
    </source>
</evidence>
<feature type="region of interest" description="Disordered" evidence="1">
    <location>
        <begin position="1"/>
        <end position="41"/>
    </location>
</feature>
<name>A0A9Q1QAK9_9CARY</name>
<comment type="caution">
    <text evidence="2">The sequence shown here is derived from an EMBL/GenBank/DDBJ whole genome shotgun (WGS) entry which is preliminary data.</text>
</comment>
<gene>
    <name evidence="2" type="ORF">Cgig2_014395</name>
</gene>
<keyword evidence="3" id="KW-1185">Reference proteome</keyword>
<organism evidence="2 3">
    <name type="scientific">Carnegiea gigantea</name>
    <dbReference type="NCBI Taxonomy" id="171969"/>
    <lineage>
        <taxon>Eukaryota</taxon>
        <taxon>Viridiplantae</taxon>
        <taxon>Streptophyta</taxon>
        <taxon>Embryophyta</taxon>
        <taxon>Tracheophyta</taxon>
        <taxon>Spermatophyta</taxon>
        <taxon>Magnoliopsida</taxon>
        <taxon>eudicotyledons</taxon>
        <taxon>Gunneridae</taxon>
        <taxon>Pentapetalae</taxon>
        <taxon>Caryophyllales</taxon>
        <taxon>Cactineae</taxon>
        <taxon>Cactaceae</taxon>
        <taxon>Cactoideae</taxon>
        <taxon>Echinocereeae</taxon>
        <taxon>Carnegiea</taxon>
    </lineage>
</organism>
<reference evidence="2" key="1">
    <citation type="submission" date="2022-04" db="EMBL/GenBank/DDBJ databases">
        <title>Carnegiea gigantea Genome sequencing and assembly v2.</title>
        <authorList>
            <person name="Copetti D."/>
            <person name="Sanderson M.J."/>
            <person name="Burquez A."/>
            <person name="Wojciechowski M.F."/>
        </authorList>
    </citation>
    <scope>NUCLEOTIDE SEQUENCE</scope>
    <source>
        <strain evidence="2">SGP5-SGP5p</strain>
        <tissue evidence="2">Aerial part</tissue>
    </source>
</reference>
<feature type="compositionally biased region" description="Basic and acidic residues" evidence="1">
    <location>
        <begin position="1"/>
        <end position="10"/>
    </location>
</feature>
<sequence length="174" mass="19770">MRAERRCGKELRRRGSSKWRHEKSKLRMLHKGKSSKKKSDTGYFNGHVPCTHEWLLQLVSGVGGKLLSLLAREHRILAKTRSNKPLSGESKMENQLRVVLEQQLEVQNQKIAEMGNVQQQLLEELMDLMKERNNKVAEDEEAEDVEDEDEDEETELHPFEPGPGPGAATGTGTN</sequence>
<dbReference type="Proteomes" id="UP001153076">
    <property type="component" value="Unassembled WGS sequence"/>
</dbReference>
<accession>A0A9Q1QAK9</accession>